<evidence type="ECO:0000256" key="4">
    <source>
        <dbReference type="ARBA" id="ARBA00022825"/>
    </source>
</evidence>
<protein>
    <recommendedName>
        <fullName evidence="7">Peptidase S8/S53 domain-containing protein</fullName>
    </recommendedName>
</protein>
<dbReference type="InterPro" id="IPR023828">
    <property type="entry name" value="Peptidase_S8_Ser-AS"/>
</dbReference>
<dbReference type="PANTHER" id="PTHR43806:SF11">
    <property type="entry name" value="CEREVISIN-RELATED"/>
    <property type="match status" value="1"/>
</dbReference>
<dbReference type="Gene3D" id="3.40.50.200">
    <property type="entry name" value="Peptidase S8/S53 domain"/>
    <property type="match status" value="1"/>
</dbReference>
<organism evidence="8 9">
    <name type="scientific">Hoylesella buccalis</name>
    <dbReference type="NCBI Taxonomy" id="28127"/>
    <lineage>
        <taxon>Bacteria</taxon>
        <taxon>Pseudomonadati</taxon>
        <taxon>Bacteroidota</taxon>
        <taxon>Bacteroidia</taxon>
        <taxon>Bacteroidales</taxon>
        <taxon>Prevotellaceae</taxon>
        <taxon>Hoylesella</taxon>
    </lineage>
</organism>
<dbReference type="Pfam" id="PF00082">
    <property type="entry name" value="Peptidase_S8"/>
    <property type="match status" value="1"/>
</dbReference>
<dbReference type="PROSITE" id="PS00138">
    <property type="entry name" value="SUBTILASE_SER"/>
    <property type="match status" value="1"/>
</dbReference>
<dbReference type="InterPro" id="IPR015500">
    <property type="entry name" value="Peptidase_S8_subtilisin-rel"/>
</dbReference>
<sequence>MRYKNFILLYTALICSSVVIISCSDVIDNNIINKSDNQISTRASHRRPTDYYYWYNGKKIEISSLRNLYYISSSDSSKLVAIDLKNSAVSTITTKQAVQSQKGSQSRFWKIVEIRPVGNVTTNGILSSMIQKLKGNKDVQVAPVFGLDEQDYISTSEYFYIKLKSSQDYNLLQSVAKDFDAKVIKEVDYMPNWYILKSPINSNGLETSNKFYETGKFADVDPAFMFNFKTNNCTSEPDFNRQWGLEKVNACNAWKLTKGKPQITVAVLDQGVDQNHREFANNYSPLSYDIHNGHSPSVVRGRHGTHVGGIIGANHNGIQIAGLAPQSTILSISHGLYISPTISSELATGFGYATSHNVDVINNSWGDQGGAFYKEMHSAILEDAIRTAMTSGRNGKGMIVVFASGNYNKSVPDYPANFHPDILVVGSVDQRDKKSSFSSYGKALDVVAPGSNILSTVPNNGLDEMSGTSMAAPHVSAIASLVLSINPELTRKDVVDIIEQTAQKAGNYVYSTLPDRTNGTWNEQMGYGICDAFSAVSAAQGGIVYFYDQTVTSNRNVAGWIIKAKNFNVTSNSYLKFTYGNIVTIDAPFTITKGSVFEISKK</sequence>
<proteinExistence type="inferred from homology"/>
<dbReference type="GO" id="GO:0004252">
    <property type="term" value="F:serine-type endopeptidase activity"/>
    <property type="evidence" value="ECO:0007669"/>
    <property type="project" value="UniProtKB-UniRule"/>
</dbReference>
<dbReference type="InterPro" id="IPR000209">
    <property type="entry name" value="Peptidase_S8/S53_dom"/>
</dbReference>
<dbReference type="EMBL" id="PNGJ01000017">
    <property type="protein sequence ID" value="PMC22648.1"/>
    <property type="molecule type" value="Genomic_DNA"/>
</dbReference>
<evidence type="ECO:0000256" key="1">
    <source>
        <dbReference type="ARBA" id="ARBA00011073"/>
    </source>
</evidence>
<evidence type="ECO:0000313" key="8">
    <source>
        <dbReference type="EMBL" id="PMC22648.1"/>
    </source>
</evidence>
<dbReference type="AlphaFoldDB" id="A0A2N6QMS0"/>
<evidence type="ECO:0000256" key="6">
    <source>
        <dbReference type="PROSITE-ProRule" id="PRU01240"/>
    </source>
</evidence>
<dbReference type="PROSITE" id="PS51257">
    <property type="entry name" value="PROKAR_LIPOPROTEIN"/>
    <property type="match status" value="1"/>
</dbReference>
<comment type="caution">
    <text evidence="8">The sequence shown here is derived from an EMBL/GenBank/DDBJ whole genome shotgun (WGS) entry which is preliminary data.</text>
</comment>
<dbReference type="InterPro" id="IPR050131">
    <property type="entry name" value="Peptidase_S8_subtilisin-like"/>
</dbReference>
<dbReference type="PRINTS" id="PR00723">
    <property type="entry name" value="SUBTILISIN"/>
</dbReference>
<name>A0A2N6QMS0_9BACT</name>
<evidence type="ECO:0000313" key="9">
    <source>
        <dbReference type="Proteomes" id="UP000235564"/>
    </source>
</evidence>
<feature type="domain" description="Peptidase S8/S53" evidence="7">
    <location>
        <begin position="262"/>
        <end position="528"/>
    </location>
</feature>
<keyword evidence="2 6" id="KW-0645">Protease</keyword>
<dbReference type="PROSITE" id="PS51892">
    <property type="entry name" value="SUBTILASE"/>
    <property type="match status" value="1"/>
</dbReference>
<evidence type="ECO:0000256" key="2">
    <source>
        <dbReference type="ARBA" id="ARBA00022670"/>
    </source>
</evidence>
<dbReference type="RefSeq" id="WP_080975323.1">
    <property type="nucleotide sequence ID" value="NZ_CP085926.1"/>
</dbReference>
<dbReference type="GeneID" id="97998619"/>
<keyword evidence="3 6" id="KW-0378">Hydrolase</keyword>
<comment type="similarity">
    <text evidence="1 6">Belongs to the peptidase S8 family.</text>
</comment>
<dbReference type="GO" id="GO:0006508">
    <property type="term" value="P:proteolysis"/>
    <property type="evidence" value="ECO:0007669"/>
    <property type="project" value="UniProtKB-KW"/>
</dbReference>
<dbReference type="SUPFAM" id="SSF52743">
    <property type="entry name" value="Subtilisin-like"/>
    <property type="match status" value="1"/>
</dbReference>
<gene>
    <name evidence="8" type="ORF">CJ231_12980</name>
</gene>
<feature type="active site" description="Charge relay system" evidence="5 6">
    <location>
        <position position="469"/>
    </location>
</feature>
<evidence type="ECO:0000256" key="3">
    <source>
        <dbReference type="ARBA" id="ARBA00022801"/>
    </source>
</evidence>
<dbReference type="PANTHER" id="PTHR43806">
    <property type="entry name" value="PEPTIDASE S8"/>
    <property type="match status" value="1"/>
</dbReference>
<dbReference type="OrthoDB" id="1489355at2"/>
<accession>A0A2N6QMS0</accession>
<dbReference type="InterPro" id="IPR022398">
    <property type="entry name" value="Peptidase_S8_His-AS"/>
</dbReference>
<evidence type="ECO:0000259" key="7">
    <source>
        <dbReference type="Pfam" id="PF00082"/>
    </source>
</evidence>
<keyword evidence="4 6" id="KW-0720">Serine protease</keyword>
<evidence type="ECO:0000256" key="5">
    <source>
        <dbReference type="PIRSR" id="PIRSR615500-1"/>
    </source>
</evidence>
<dbReference type="Proteomes" id="UP000235564">
    <property type="component" value="Unassembled WGS sequence"/>
</dbReference>
<feature type="active site" description="Charge relay system" evidence="5 6">
    <location>
        <position position="269"/>
    </location>
</feature>
<dbReference type="PROSITE" id="PS00137">
    <property type="entry name" value="SUBTILASE_HIS"/>
    <property type="match status" value="1"/>
</dbReference>
<feature type="active site" description="Charge relay system" evidence="5 6">
    <location>
        <position position="303"/>
    </location>
</feature>
<reference evidence="8 9" key="1">
    <citation type="submission" date="2017-09" db="EMBL/GenBank/DDBJ databases">
        <title>Bacterial strain isolated from the female urinary microbiota.</title>
        <authorList>
            <person name="Thomas-White K."/>
            <person name="Kumar N."/>
            <person name="Forster S."/>
            <person name="Putonti C."/>
            <person name="Lawley T."/>
            <person name="Wolfe A.J."/>
        </authorList>
    </citation>
    <scope>NUCLEOTIDE SEQUENCE [LARGE SCALE GENOMIC DNA]</scope>
    <source>
        <strain evidence="8 9">UMB0536</strain>
    </source>
</reference>
<dbReference type="InterPro" id="IPR036852">
    <property type="entry name" value="Peptidase_S8/S53_dom_sf"/>
</dbReference>